<evidence type="ECO:0000313" key="3">
    <source>
        <dbReference type="Proteomes" id="UP000655420"/>
    </source>
</evidence>
<dbReference type="PANTHER" id="PTHR22916:SF3">
    <property type="entry name" value="UDP-GLCNAC:BETAGAL BETA-1,3-N-ACETYLGLUCOSAMINYLTRANSFERASE-LIKE PROTEIN 1"/>
    <property type="match status" value="1"/>
</dbReference>
<dbReference type="Gene3D" id="1.25.40.10">
    <property type="entry name" value="Tetratricopeptide repeat domain"/>
    <property type="match status" value="2"/>
</dbReference>
<gene>
    <name evidence="2" type="ORF">H0I76_07390</name>
</gene>
<dbReference type="AlphaFoldDB" id="A0A8J7M690"/>
<sequence length="909" mass="102854">MLDDRAESFLEELSRLRELEKYADALQIARSAVELYPGHLGLLLEKARLLRLNGELNEAAEVFRAAVSNSQRPGPRIELIQTLRRAGRLDEAQSELDSIGAEHADHPGVLMERVLTAKGRGAHEEGLELARGAVESHPGHHGLNVERARLLRLCGIFDEAAAAFRDTLVKGESLGLRIELIQTLRRAGRLDEAQSELDLVGAEHADHPGVLMERVLLAKGRKAYAEASETARSAVRRRPDDARLRLEAVRVASLAGDHKWALEELAKLEPLLDAETVLVERGDILLRMERLADVEELLDELDRRDVVASKIGLQRARLLEEKGCYELSAAVAMDWIRRLGARNCPPALSEVVVRVLLKSSRPRDAWNFGEDAIIAGVRSDQLRLMTARAAFACNDPVVARSHLTHVVMRHCPTHLVYGMTEALNEILYDLMGPKAFYEVAAKIQSGAVFSRSFQDDLDKMSGDHESVISRYLLKSDDEKFDSRAFIDFVHACWDTGQHDLMCSEIYALPESAKFSPKQMKALRRIAHYMRGDDKFRRFISRRLKDLVLDDQGRDDFSFVLEFEAATSREEVGAIAQRCMDFVAKREPGRQLKSFLALEGEKLASTIECDALAERVRLHRNHAVDRLRDERAVEAVDRERRLCDLINRGSDEPRSPRVSVIAPIHRASDLGNLCRSVSRQTWRNLEVIVVPNGELFGSNLMNSFECPLHVDLKVVHSDDRQIGKILNKAADLASGELVMRFDSDDIYLDNYVESSVRSMEFLNADVIGRSSYFVYIEELNMIFRHRPQPYFRDWKVSGPFAAGCSLCFKREVFDDVRFLETVSLGEDTAFCRNVFMRGWKCYDVDPFNFVVMRRQEKSRHTWNAGDAILIEEADCLGGPEMISVLSTPGLLSERWRAYYDEAIDTAKRLC</sequence>
<dbReference type="SUPFAM" id="SSF48452">
    <property type="entry name" value="TPR-like"/>
    <property type="match status" value="2"/>
</dbReference>
<proteinExistence type="predicted"/>
<dbReference type="InterPro" id="IPR011990">
    <property type="entry name" value="TPR-like_helical_dom_sf"/>
</dbReference>
<dbReference type="PANTHER" id="PTHR22916">
    <property type="entry name" value="GLYCOSYLTRANSFERASE"/>
    <property type="match status" value="1"/>
</dbReference>
<dbReference type="InterPro" id="IPR001173">
    <property type="entry name" value="Glyco_trans_2-like"/>
</dbReference>
<reference evidence="2" key="1">
    <citation type="submission" date="2020-12" db="EMBL/GenBank/DDBJ databases">
        <title>Bacterial taxonomy.</title>
        <authorList>
            <person name="Pan X."/>
        </authorList>
    </citation>
    <scope>NUCLEOTIDE SEQUENCE</scope>
    <source>
        <strain evidence="2">M0105</strain>
    </source>
</reference>
<dbReference type="GO" id="GO:0016758">
    <property type="term" value="F:hexosyltransferase activity"/>
    <property type="evidence" value="ECO:0007669"/>
    <property type="project" value="UniProtKB-ARBA"/>
</dbReference>
<organism evidence="2 3">
    <name type="scientific">Thermohalobaculum xanthum</name>
    <dbReference type="NCBI Taxonomy" id="2753746"/>
    <lineage>
        <taxon>Bacteria</taxon>
        <taxon>Pseudomonadati</taxon>
        <taxon>Pseudomonadota</taxon>
        <taxon>Alphaproteobacteria</taxon>
        <taxon>Rhodobacterales</taxon>
        <taxon>Paracoccaceae</taxon>
        <taxon>Thermohalobaculum</taxon>
    </lineage>
</organism>
<comment type="caution">
    <text evidence="2">The sequence shown here is derived from an EMBL/GenBank/DDBJ whole genome shotgun (WGS) entry which is preliminary data.</text>
</comment>
<dbReference type="Gene3D" id="3.90.550.10">
    <property type="entry name" value="Spore Coat Polysaccharide Biosynthesis Protein SpsA, Chain A"/>
    <property type="match status" value="1"/>
</dbReference>
<evidence type="ECO:0000313" key="2">
    <source>
        <dbReference type="EMBL" id="MBK0399008.1"/>
    </source>
</evidence>
<protein>
    <submittedName>
        <fullName evidence="2">Glycosyltransferase</fullName>
    </submittedName>
</protein>
<name>A0A8J7M690_9RHOB</name>
<dbReference type="EMBL" id="JAEHHL010000003">
    <property type="protein sequence ID" value="MBK0399008.1"/>
    <property type="molecule type" value="Genomic_DNA"/>
</dbReference>
<accession>A0A8J7M690</accession>
<dbReference type="Proteomes" id="UP000655420">
    <property type="component" value="Unassembled WGS sequence"/>
</dbReference>
<evidence type="ECO:0000259" key="1">
    <source>
        <dbReference type="Pfam" id="PF00535"/>
    </source>
</evidence>
<keyword evidence="3" id="KW-1185">Reference proteome</keyword>
<feature type="domain" description="Glycosyltransferase 2-like" evidence="1">
    <location>
        <begin position="658"/>
        <end position="814"/>
    </location>
</feature>
<dbReference type="RefSeq" id="WP_200608855.1">
    <property type="nucleotide sequence ID" value="NZ_JAEHHL010000003.1"/>
</dbReference>
<dbReference type="Pfam" id="PF00535">
    <property type="entry name" value="Glycos_transf_2"/>
    <property type="match status" value="1"/>
</dbReference>
<dbReference type="SUPFAM" id="SSF53448">
    <property type="entry name" value="Nucleotide-diphospho-sugar transferases"/>
    <property type="match status" value="1"/>
</dbReference>
<dbReference type="InterPro" id="IPR029044">
    <property type="entry name" value="Nucleotide-diphossugar_trans"/>
</dbReference>